<dbReference type="NCBIfam" id="TIGR02681">
    <property type="entry name" value="phage_pRha"/>
    <property type="match status" value="1"/>
</dbReference>
<comment type="caution">
    <text evidence="1">The sequence shown here is derived from an EMBL/GenBank/DDBJ whole genome shotgun (WGS) entry which is preliminary data.</text>
</comment>
<dbReference type="Pfam" id="PF09669">
    <property type="entry name" value="Phage_pRha"/>
    <property type="match status" value="1"/>
</dbReference>
<organism evidence="1 2">
    <name type="scientific">Campylobacter coli</name>
    <dbReference type="NCBI Taxonomy" id="195"/>
    <lineage>
        <taxon>Bacteria</taxon>
        <taxon>Pseudomonadati</taxon>
        <taxon>Campylobacterota</taxon>
        <taxon>Epsilonproteobacteria</taxon>
        <taxon>Campylobacterales</taxon>
        <taxon>Campylobacteraceae</taxon>
        <taxon>Campylobacter</taxon>
    </lineage>
</organism>
<gene>
    <name evidence="1" type="ORF">B9Q54_00225</name>
</gene>
<dbReference type="RefSeq" id="WP_043012741.1">
    <property type="nucleotide sequence ID" value="NZ_CP109817.1"/>
</dbReference>
<reference evidence="1 2" key="1">
    <citation type="submission" date="2018-05" db="EMBL/GenBank/DDBJ databases">
        <authorList>
            <consortium name="NARMS: The National Antimicrobial Resistance Monitoring System"/>
        </authorList>
    </citation>
    <scope>NUCLEOTIDE SEQUENCE [LARGE SCALE GENOMIC DNA]</scope>
    <source>
        <strain evidence="1 2">FSIS1711007</strain>
    </source>
</reference>
<evidence type="ECO:0000313" key="1">
    <source>
        <dbReference type="EMBL" id="EAK5102712.1"/>
    </source>
</evidence>
<name>A0A5Y8F2E9_CAMCO</name>
<accession>A0A5Y8F2E9</accession>
<proteinExistence type="predicted"/>
<dbReference type="AlphaFoldDB" id="A0A5Y8F2E9"/>
<protein>
    <submittedName>
        <fullName evidence="1">Uncharacterized protein</fullName>
    </submittedName>
</protein>
<evidence type="ECO:0000313" key="2">
    <source>
        <dbReference type="Proteomes" id="UP000409545"/>
    </source>
</evidence>
<sequence length="245" mass="29096">MSNAPVIINNVEVNLNIKENKVFINSLDLAKVFNKNHRHILQTTKNQPQNDFTESNFILSTYKDKKGELRPCYNLTRDAFSLLVMGFTGQKAYKWKIEFIKAFNEMEKRLRNIEYEKHDKLAFHQSLGYKSQLEQQKTNFNNEIKALKYDLIQTKEELDACKGALEVLKRRKDFGNEENLRLLQEELAKYGLVIFNELDFALWSENLTKNIIGETKRKLDDLTRHNYELLKEKFDKRISYFKDKK</sequence>
<dbReference type="Proteomes" id="UP000409545">
    <property type="component" value="Unassembled WGS sequence"/>
</dbReference>
<dbReference type="InterPro" id="IPR014054">
    <property type="entry name" value="Phage_regulatory_Rha"/>
</dbReference>
<dbReference type="EMBL" id="AACGUZ010000001">
    <property type="protein sequence ID" value="EAK5102712.1"/>
    <property type="molecule type" value="Genomic_DNA"/>
</dbReference>